<dbReference type="Pfam" id="PF03101">
    <property type="entry name" value="FAR1"/>
    <property type="match status" value="1"/>
</dbReference>
<dbReference type="Pfam" id="PF04434">
    <property type="entry name" value="SWIM"/>
    <property type="match status" value="1"/>
</dbReference>
<evidence type="ECO:0000256" key="2">
    <source>
        <dbReference type="ARBA" id="ARBA00022771"/>
    </source>
</evidence>
<evidence type="ECO:0000256" key="3">
    <source>
        <dbReference type="ARBA" id="ARBA00022833"/>
    </source>
</evidence>
<dbReference type="PANTHER" id="PTHR47718">
    <property type="entry name" value="OS01G0519700 PROTEIN"/>
    <property type="match status" value="1"/>
</dbReference>
<evidence type="ECO:0000313" key="7">
    <source>
        <dbReference type="EMBL" id="KAG9439113.1"/>
    </source>
</evidence>
<keyword evidence="1" id="KW-0479">Metal-binding</keyword>
<accession>A0AAV7DVY4</accession>
<dbReference type="InterPro" id="IPR004330">
    <property type="entry name" value="FAR1_DNA_bnd_dom"/>
</dbReference>
<name>A0AAV7DVY4_ARIFI</name>
<dbReference type="EMBL" id="JAINDJ010000008">
    <property type="protein sequence ID" value="KAG9439113.1"/>
    <property type="molecule type" value="Genomic_DNA"/>
</dbReference>
<dbReference type="InterPro" id="IPR007527">
    <property type="entry name" value="Znf_SWIM"/>
</dbReference>
<comment type="caution">
    <text evidence="7">The sequence shown here is derived from an EMBL/GenBank/DDBJ whole genome shotgun (WGS) entry which is preliminary data.</text>
</comment>
<dbReference type="AlphaFoldDB" id="A0AAV7DVY4"/>
<keyword evidence="3" id="KW-0862">Zinc</keyword>
<evidence type="ECO:0000256" key="1">
    <source>
        <dbReference type="ARBA" id="ARBA00022723"/>
    </source>
</evidence>
<gene>
    <name evidence="7" type="ORF">H6P81_019278</name>
</gene>
<evidence type="ECO:0000256" key="5">
    <source>
        <dbReference type="SAM" id="MobiDB-lite"/>
    </source>
</evidence>
<keyword evidence="8" id="KW-1185">Reference proteome</keyword>
<dbReference type="PROSITE" id="PS50966">
    <property type="entry name" value="ZF_SWIM"/>
    <property type="match status" value="1"/>
</dbReference>
<evidence type="ECO:0000313" key="8">
    <source>
        <dbReference type="Proteomes" id="UP000825729"/>
    </source>
</evidence>
<feature type="compositionally biased region" description="Basic and acidic residues" evidence="5">
    <location>
        <begin position="102"/>
        <end position="115"/>
    </location>
</feature>
<evidence type="ECO:0000256" key="4">
    <source>
        <dbReference type="PROSITE-ProRule" id="PRU00325"/>
    </source>
</evidence>
<dbReference type="InterPro" id="IPR018289">
    <property type="entry name" value="MULE_transposase_dom"/>
</dbReference>
<dbReference type="GO" id="GO:0008270">
    <property type="term" value="F:zinc ion binding"/>
    <property type="evidence" value="ECO:0007669"/>
    <property type="project" value="UniProtKB-KW"/>
</dbReference>
<proteinExistence type="predicted"/>
<sequence length="773" mass="88637">MEFDKSLCDDNFVHADGVDKLDCITRRETCVEGQERDIVEVNEVQIVPCPYVGMEFVSENAAYEFYATYSKSRGFGIRRNSCYRSKKTKTIMTRQFVCDKHGKKNMNDKRQSGKDVKRRKNTRENCTANMLVGINSSGEWVIRSFNDEHSHALVRTPSKVARVRSHHQLSPPCKRMISTFHDCRLGPGKISRVINETTGIPTVTPKECTNILRGTRINNVRRECMAVVKYFQDKQISDPGFFFKIEVDESNQTRSVFWADSRSRSAYLEFGDLVVFDVTYKTDKFSMPFAPLTGVNHHRQSTLFGCALLADETEATFTWLFETWLKCMWGKHPISIITDQDMAMGKAIGKVLPNTCHRLCSWNIGKNASQHLGDLRAKEGFNKDYDTWMKRTETIEEFENGWENIKVKYEVCEQHWLAKMYSIRHQWVSCYLKDTFFAGMSSSQQSESINSFFDGFVNARTPLDEFVCQYDKALVSHRVDEEEEDFKTMYSKPVLSSEHPLEIQAGKLYTRVILGIFQEEFRRSHSLLTERVSSKDLGLTYSVGKHGVDRKHVVSYMGDGRDGEVFANCSCKMFEHEGILCRHILKLFLKFDVIEIPSKFILHRWTINARHGSGSGMDGVNMGTCSVDSNKLTPLMMWSLRSGCLKIADYGSTSLEKYRRIYSKVKELQRDIDEDEIKFKVNDKINIDENGPSYPVSLDIVAYMEMATRTMTEGSQVTINDPKIVKAKGLPRRCERLKSGLEVSLVRSQPKQRTCSVCYGKGHYMTTCPLAKG</sequence>
<reference evidence="7 8" key="1">
    <citation type="submission" date="2021-07" db="EMBL/GenBank/DDBJ databases">
        <title>The Aristolochia fimbriata genome: insights into angiosperm evolution, floral development and chemical biosynthesis.</title>
        <authorList>
            <person name="Jiao Y."/>
        </authorList>
    </citation>
    <scope>NUCLEOTIDE SEQUENCE [LARGE SCALE GENOMIC DNA]</scope>
    <source>
        <strain evidence="7">IBCAS-2021</strain>
        <tissue evidence="7">Leaf</tissue>
    </source>
</reference>
<protein>
    <recommendedName>
        <fullName evidence="6">SWIM-type domain-containing protein</fullName>
    </recommendedName>
</protein>
<feature type="region of interest" description="Disordered" evidence="5">
    <location>
        <begin position="102"/>
        <end position="121"/>
    </location>
</feature>
<dbReference type="InterPro" id="IPR006564">
    <property type="entry name" value="Znf_PMZ"/>
</dbReference>
<dbReference type="Pfam" id="PF10551">
    <property type="entry name" value="MULE"/>
    <property type="match status" value="1"/>
</dbReference>
<evidence type="ECO:0000259" key="6">
    <source>
        <dbReference type="PROSITE" id="PS50966"/>
    </source>
</evidence>
<feature type="domain" description="SWIM-type" evidence="6">
    <location>
        <begin position="554"/>
        <end position="592"/>
    </location>
</feature>
<organism evidence="7 8">
    <name type="scientific">Aristolochia fimbriata</name>
    <name type="common">White veined hardy Dutchman's pipe vine</name>
    <dbReference type="NCBI Taxonomy" id="158543"/>
    <lineage>
        <taxon>Eukaryota</taxon>
        <taxon>Viridiplantae</taxon>
        <taxon>Streptophyta</taxon>
        <taxon>Embryophyta</taxon>
        <taxon>Tracheophyta</taxon>
        <taxon>Spermatophyta</taxon>
        <taxon>Magnoliopsida</taxon>
        <taxon>Magnoliidae</taxon>
        <taxon>Piperales</taxon>
        <taxon>Aristolochiaceae</taxon>
        <taxon>Aristolochia</taxon>
    </lineage>
</organism>
<dbReference type="Proteomes" id="UP000825729">
    <property type="component" value="Unassembled WGS sequence"/>
</dbReference>
<keyword evidence="2 4" id="KW-0863">Zinc-finger</keyword>
<dbReference type="PANTHER" id="PTHR47718:SF7">
    <property type="entry name" value="PROTEIN FAR1-RELATED SEQUENCE"/>
    <property type="match status" value="1"/>
</dbReference>
<dbReference type="SMART" id="SM00575">
    <property type="entry name" value="ZnF_PMZ"/>
    <property type="match status" value="1"/>
</dbReference>